<proteinExistence type="predicted"/>
<dbReference type="AlphaFoldDB" id="A0A6M3L4P4"/>
<organism evidence="1">
    <name type="scientific">viral metagenome</name>
    <dbReference type="NCBI Taxonomy" id="1070528"/>
    <lineage>
        <taxon>unclassified sequences</taxon>
        <taxon>metagenomes</taxon>
        <taxon>organismal metagenomes</taxon>
    </lineage>
</organism>
<gene>
    <name evidence="1" type="ORF">MM415B02521_0002</name>
</gene>
<name>A0A6M3L4P4_9ZZZZ</name>
<reference evidence="1" key="1">
    <citation type="submission" date="2020-03" db="EMBL/GenBank/DDBJ databases">
        <title>The deep terrestrial virosphere.</title>
        <authorList>
            <person name="Holmfeldt K."/>
            <person name="Nilsson E."/>
            <person name="Simone D."/>
            <person name="Lopez-Fernandez M."/>
            <person name="Wu X."/>
            <person name="de Brujin I."/>
            <person name="Lundin D."/>
            <person name="Andersson A."/>
            <person name="Bertilsson S."/>
            <person name="Dopson M."/>
        </authorList>
    </citation>
    <scope>NUCLEOTIDE SEQUENCE</scope>
    <source>
        <strain evidence="1">MM415B02521</strain>
    </source>
</reference>
<dbReference type="EMBL" id="MT142858">
    <property type="protein sequence ID" value="QJA89636.1"/>
    <property type="molecule type" value="Genomic_DNA"/>
</dbReference>
<sequence length="79" mass="8655">MTAIERIAKVTAWDDEEYVYEIHEITFADVRLAADCIAAVRALANQQDWQGDSGQVLTTMTIDGAKLSALAARIKEASL</sequence>
<accession>A0A6M3L4P4</accession>
<protein>
    <submittedName>
        <fullName evidence="1">Uncharacterized protein</fullName>
    </submittedName>
</protein>
<evidence type="ECO:0000313" key="1">
    <source>
        <dbReference type="EMBL" id="QJA89636.1"/>
    </source>
</evidence>